<comment type="caution">
    <text evidence="2">The sequence shown here is derived from an EMBL/GenBank/DDBJ whole genome shotgun (WGS) entry which is preliminary data.</text>
</comment>
<dbReference type="EMBL" id="JANPWB010000014">
    <property type="protein sequence ID" value="KAJ1097274.1"/>
    <property type="molecule type" value="Genomic_DNA"/>
</dbReference>
<dbReference type="Proteomes" id="UP001066276">
    <property type="component" value="Chromosome 10"/>
</dbReference>
<dbReference type="AlphaFoldDB" id="A0AAV7M2B0"/>
<organism evidence="2 3">
    <name type="scientific">Pleurodeles waltl</name>
    <name type="common">Iberian ribbed newt</name>
    <dbReference type="NCBI Taxonomy" id="8319"/>
    <lineage>
        <taxon>Eukaryota</taxon>
        <taxon>Metazoa</taxon>
        <taxon>Chordata</taxon>
        <taxon>Craniata</taxon>
        <taxon>Vertebrata</taxon>
        <taxon>Euteleostomi</taxon>
        <taxon>Amphibia</taxon>
        <taxon>Batrachia</taxon>
        <taxon>Caudata</taxon>
        <taxon>Salamandroidea</taxon>
        <taxon>Salamandridae</taxon>
        <taxon>Pleurodelinae</taxon>
        <taxon>Pleurodeles</taxon>
    </lineage>
</organism>
<evidence type="ECO:0000313" key="2">
    <source>
        <dbReference type="EMBL" id="KAJ1097274.1"/>
    </source>
</evidence>
<protein>
    <submittedName>
        <fullName evidence="2">Uncharacterized protein</fullName>
    </submittedName>
</protein>
<evidence type="ECO:0000313" key="3">
    <source>
        <dbReference type="Proteomes" id="UP001066276"/>
    </source>
</evidence>
<feature type="region of interest" description="Disordered" evidence="1">
    <location>
        <begin position="1"/>
        <end position="37"/>
    </location>
</feature>
<keyword evidence="3" id="KW-1185">Reference proteome</keyword>
<sequence length="98" mass="10210">MGCLPARASQGAGYPGSTRVNLPDATRESAAINTPRTGLSDRTSRLLVMCVLLGARALPRAHPVPGALLSANWDTPCAVCWRGGLCPPPVYAEVEGQP</sequence>
<accession>A0AAV7M2B0</accession>
<proteinExistence type="predicted"/>
<reference evidence="2" key="1">
    <citation type="journal article" date="2022" name="bioRxiv">
        <title>Sequencing and chromosome-scale assembly of the giantPleurodeles waltlgenome.</title>
        <authorList>
            <person name="Brown T."/>
            <person name="Elewa A."/>
            <person name="Iarovenko S."/>
            <person name="Subramanian E."/>
            <person name="Araus A.J."/>
            <person name="Petzold A."/>
            <person name="Susuki M."/>
            <person name="Suzuki K.-i.T."/>
            <person name="Hayashi T."/>
            <person name="Toyoda A."/>
            <person name="Oliveira C."/>
            <person name="Osipova E."/>
            <person name="Leigh N.D."/>
            <person name="Simon A."/>
            <person name="Yun M.H."/>
        </authorList>
    </citation>
    <scope>NUCLEOTIDE SEQUENCE</scope>
    <source>
        <strain evidence="2">20211129_DDA</strain>
        <tissue evidence="2">Liver</tissue>
    </source>
</reference>
<gene>
    <name evidence="2" type="ORF">NDU88_002399</name>
</gene>
<name>A0AAV7M2B0_PLEWA</name>
<evidence type="ECO:0000256" key="1">
    <source>
        <dbReference type="SAM" id="MobiDB-lite"/>
    </source>
</evidence>